<keyword evidence="4" id="KW-1185">Reference proteome</keyword>
<dbReference type="Proteomes" id="UP001228049">
    <property type="component" value="Unassembled WGS sequence"/>
</dbReference>
<proteinExistence type="predicted"/>
<feature type="signal peptide" evidence="2">
    <location>
        <begin position="1"/>
        <end position="23"/>
    </location>
</feature>
<evidence type="ECO:0000256" key="1">
    <source>
        <dbReference type="SAM" id="MobiDB-lite"/>
    </source>
</evidence>
<evidence type="ECO:0000313" key="3">
    <source>
        <dbReference type="EMBL" id="KAK1887619.1"/>
    </source>
</evidence>
<reference evidence="3" key="1">
    <citation type="submission" date="2023-04" db="EMBL/GenBank/DDBJ databases">
        <title>Chromosome-level genome of Chaenocephalus aceratus.</title>
        <authorList>
            <person name="Park H."/>
        </authorList>
    </citation>
    <scope>NUCLEOTIDE SEQUENCE</scope>
    <source>
        <strain evidence="3">DE</strain>
        <tissue evidence="3">Muscle</tissue>
    </source>
</reference>
<keyword evidence="2" id="KW-0732">Signal</keyword>
<feature type="compositionally biased region" description="Basic and acidic residues" evidence="1">
    <location>
        <begin position="138"/>
        <end position="148"/>
    </location>
</feature>
<evidence type="ECO:0000256" key="2">
    <source>
        <dbReference type="SAM" id="SignalP"/>
    </source>
</evidence>
<comment type="caution">
    <text evidence="3">The sequence shown here is derived from an EMBL/GenBank/DDBJ whole genome shotgun (WGS) entry which is preliminary data.</text>
</comment>
<feature type="chain" id="PRO_5042122240" evidence="2">
    <location>
        <begin position="24"/>
        <end position="148"/>
    </location>
</feature>
<dbReference type="EMBL" id="JASDAP010000018">
    <property type="protein sequence ID" value="KAK1887619.1"/>
    <property type="molecule type" value="Genomic_DNA"/>
</dbReference>
<dbReference type="AlphaFoldDB" id="A0AAD9BS93"/>
<gene>
    <name evidence="3" type="ORF">KUDE01_028407</name>
</gene>
<feature type="compositionally biased region" description="Polar residues" evidence="1">
    <location>
        <begin position="102"/>
        <end position="133"/>
    </location>
</feature>
<feature type="region of interest" description="Disordered" evidence="1">
    <location>
        <begin position="102"/>
        <end position="148"/>
    </location>
</feature>
<organism evidence="3 4">
    <name type="scientific">Dissostichus eleginoides</name>
    <name type="common">Patagonian toothfish</name>
    <name type="synonym">Dissostichus amissus</name>
    <dbReference type="NCBI Taxonomy" id="100907"/>
    <lineage>
        <taxon>Eukaryota</taxon>
        <taxon>Metazoa</taxon>
        <taxon>Chordata</taxon>
        <taxon>Craniata</taxon>
        <taxon>Vertebrata</taxon>
        <taxon>Euteleostomi</taxon>
        <taxon>Actinopterygii</taxon>
        <taxon>Neopterygii</taxon>
        <taxon>Teleostei</taxon>
        <taxon>Neoteleostei</taxon>
        <taxon>Acanthomorphata</taxon>
        <taxon>Eupercaria</taxon>
        <taxon>Perciformes</taxon>
        <taxon>Notothenioidei</taxon>
        <taxon>Nototheniidae</taxon>
        <taxon>Dissostichus</taxon>
    </lineage>
</organism>
<name>A0AAD9BS93_DISEL</name>
<accession>A0AAD9BS93</accession>
<sequence length="148" mass="16500">MRLTALCMCGTLLALLSLSWTTADEGDLFWDQEFGPCFATLRPEGPCRQGQDESVCPYRLSLPPLILHLPKELRELEKIVKDLQNLKDNVDELRKMCADCTTSEASHSQRGTEFSPSTTKTMTLGPKTSNSLETGPIPRRELSQKASQ</sequence>
<protein>
    <submittedName>
        <fullName evidence="3">Fibroleukin</fullName>
    </submittedName>
</protein>
<evidence type="ECO:0000313" key="4">
    <source>
        <dbReference type="Proteomes" id="UP001228049"/>
    </source>
</evidence>